<evidence type="ECO:0000313" key="2">
    <source>
        <dbReference type="EMBL" id="KAH3808576.1"/>
    </source>
</evidence>
<dbReference type="EMBL" id="JAIWYP010000006">
    <property type="protein sequence ID" value="KAH3808576.1"/>
    <property type="molecule type" value="Genomic_DNA"/>
</dbReference>
<comment type="caution">
    <text evidence="2">The sequence shown here is derived from an EMBL/GenBank/DDBJ whole genome shotgun (WGS) entry which is preliminary data.</text>
</comment>
<gene>
    <name evidence="2" type="ORF">DPMN_136933</name>
</gene>
<feature type="chain" id="PRO_5039125646" evidence="1">
    <location>
        <begin position="21"/>
        <end position="249"/>
    </location>
</feature>
<evidence type="ECO:0000256" key="1">
    <source>
        <dbReference type="SAM" id="SignalP"/>
    </source>
</evidence>
<dbReference type="AlphaFoldDB" id="A0A9D4G1P0"/>
<reference evidence="2" key="1">
    <citation type="journal article" date="2019" name="bioRxiv">
        <title>The Genome of the Zebra Mussel, Dreissena polymorpha: A Resource for Invasive Species Research.</title>
        <authorList>
            <person name="McCartney M.A."/>
            <person name="Auch B."/>
            <person name="Kono T."/>
            <person name="Mallez S."/>
            <person name="Zhang Y."/>
            <person name="Obille A."/>
            <person name="Becker A."/>
            <person name="Abrahante J.E."/>
            <person name="Garbe J."/>
            <person name="Badalamenti J.P."/>
            <person name="Herman A."/>
            <person name="Mangelson H."/>
            <person name="Liachko I."/>
            <person name="Sullivan S."/>
            <person name="Sone E.D."/>
            <person name="Koren S."/>
            <person name="Silverstein K.A.T."/>
            <person name="Beckman K.B."/>
            <person name="Gohl D.M."/>
        </authorList>
    </citation>
    <scope>NUCLEOTIDE SEQUENCE</scope>
    <source>
        <strain evidence="2">Duluth1</strain>
        <tissue evidence="2">Whole animal</tissue>
    </source>
</reference>
<protein>
    <submittedName>
        <fullName evidence="2">Uncharacterized protein</fullName>
    </submittedName>
</protein>
<sequence length="249" mass="28130">MKTLHSLWFAIVVLIASKDSTQMTSAPHTYELHENADPAIALFDVTATCDITWTCGSYTCSDSVSCDNCWVENTDNLFYVSGMTVYKKECLKKLCNTCSITDFCATGNTEYTYTVYCDKRNTWIDRPGFTTGTASGTHKLKFKADIDPPFMFNDNFKNSITVGSSIEGDGQKVNQIISNPKNEANDHDTIKFYINDGYRAYWLTVEENTGYVKVSSPLTTETNQIFRTEMCAENRRGLKACQWLNIRVL</sequence>
<reference evidence="2" key="2">
    <citation type="submission" date="2020-11" db="EMBL/GenBank/DDBJ databases">
        <authorList>
            <person name="McCartney M.A."/>
            <person name="Auch B."/>
            <person name="Kono T."/>
            <person name="Mallez S."/>
            <person name="Becker A."/>
            <person name="Gohl D.M."/>
            <person name="Silverstein K.A.T."/>
            <person name="Koren S."/>
            <person name="Bechman K.B."/>
            <person name="Herman A."/>
            <person name="Abrahante J.E."/>
            <person name="Garbe J."/>
        </authorList>
    </citation>
    <scope>NUCLEOTIDE SEQUENCE</scope>
    <source>
        <strain evidence="2">Duluth1</strain>
        <tissue evidence="2">Whole animal</tissue>
    </source>
</reference>
<dbReference type="Proteomes" id="UP000828390">
    <property type="component" value="Unassembled WGS sequence"/>
</dbReference>
<keyword evidence="1" id="KW-0732">Signal</keyword>
<name>A0A9D4G1P0_DREPO</name>
<organism evidence="2 3">
    <name type="scientific">Dreissena polymorpha</name>
    <name type="common">Zebra mussel</name>
    <name type="synonym">Mytilus polymorpha</name>
    <dbReference type="NCBI Taxonomy" id="45954"/>
    <lineage>
        <taxon>Eukaryota</taxon>
        <taxon>Metazoa</taxon>
        <taxon>Spiralia</taxon>
        <taxon>Lophotrochozoa</taxon>
        <taxon>Mollusca</taxon>
        <taxon>Bivalvia</taxon>
        <taxon>Autobranchia</taxon>
        <taxon>Heteroconchia</taxon>
        <taxon>Euheterodonta</taxon>
        <taxon>Imparidentia</taxon>
        <taxon>Neoheterodontei</taxon>
        <taxon>Myida</taxon>
        <taxon>Dreissenoidea</taxon>
        <taxon>Dreissenidae</taxon>
        <taxon>Dreissena</taxon>
    </lineage>
</organism>
<evidence type="ECO:0000313" key="3">
    <source>
        <dbReference type="Proteomes" id="UP000828390"/>
    </source>
</evidence>
<keyword evidence="3" id="KW-1185">Reference proteome</keyword>
<proteinExistence type="predicted"/>
<accession>A0A9D4G1P0</accession>
<feature type="signal peptide" evidence="1">
    <location>
        <begin position="1"/>
        <end position="20"/>
    </location>
</feature>